<keyword evidence="4" id="KW-1185">Reference proteome</keyword>
<accession>A0A8J2WXL8</accession>
<name>A0A8J2WXL8_9STRA</name>
<keyword evidence="1" id="KW-0732">Signal</keyword>
<dbReference type="SUPFAM" id="SSF50156">
    <property type="entry name" value="PDZ domain-like"/>
    <property type="match status" value="1"/>
</dbReference>
<dbReference type="AlphaFoldDB" id="A0A8J2WXL8"/>
<gene>
    <name evidence="3" type="ORF">PECAL_1P21000</name>
</gene>
<dbReference type="Proteomes" id="UP000789595">
    <property type="component" value="Unassembled WGS sequence"/>
</dbReference>
<dbReference type="InterPro" id="IPR012675">
    <property type="entry name" value="Beta-grasp_dom_sf"/>
</dbReference>
<dbReference type="InterPro" id="IPR036034">
    <property type="entry name" value="PDZ_sf"/>
</dbReference>
<reference evidence="3" key="1">
    <citation type="submission" date="2021-11" db="EMBL/GenBank/DDBJ databases">
        <authorList>
            <consortium name="Genoscope - CEA"/>
            <person name="William W."/>
        </authorList>
    </citation>
    <scope>NUCLEOTIDE SEQUENCE</scope>
</reference>
<evidence type="ECO:0000259" key="2">
    <source>
        <dbReference type="PROSITE" id="PS50106"/>
    </source>
</evidence>
<dbReference type="GO" id="GO:0051536">
    <property type="term" value="F:iron-sulfur cluster binding"/>
    <property type="evidence" value="ECO:0007669"/>
    <property type="project" value="InterPro"/>
</dbReference>
<evidence type="ECO:0000256" key="1">
    <source>
        <dbReference type="SAM" id="SignalP"/>
    </source>
</evidence>
<feature type="signal peptide" evidence="1">
    <location>
        <begin position="1"/>
        <end position="17"/>
    </location>
</feature>
<comment type="caution">
    <text evidence="3">The sequence shown here is derived from an EMBL/GenBank/DDBJ whole genome shotgun (WGS) entry which is preliminary data.</text>
</comment>
<evidence type="ECO:0000313" key="3">
    <source>
        <dbReference type="EMBL" id="CAH0365651.1"/>
    </source>
</evidence>
<sequence length="286" mass="31342">MQSAATVLAAFALAATALTPPQRALRRQTRLHARTAEGMAPGWKATTDETGAYELIPASYEYQYQEIFVEIPRTAESPGLGVLLEQFGTLDAANGGLTLVAGLVEGGNAANAGVDLLPGDSIVKAGTTRVECLDYDATVDALMALPPAPAPAGLMVKRLVKVPFVNMRVMFPREENRKDVTFKMRRGASLRAELLRNRVEMPTCCEDMNCLCNCAVQVRKGAAVLEPPSTQEAQMIKKEPYWRLTCRACVSRDAEDGSELVIRMRPDLENVMRRKNPFGMETTFKF</sequence>
<dbReference type="OrthoDB" id="10527498at2759"/>
<proteinExistence type="predicted"/>
<feature type="domain" description="PDZ" evidence="2">
    <location>
        <begin position="68"/>
        <end position="142"/>
    </location>
</feature>
<evidence type="ECO:0000313" key="4">
    <source>
        <dbReference type="Proteomes" id="UP000789595"/>
    </source>
</evidence>
<dbReference type="Gene3D" id="3.10.20.30">
    <property type="match status" value="1"/>
</dbReference>
<protein>
    <recommendedName>
        <fullName evidence="2">PDZ domain-containing protein</fullName>
    </recommendedName>
</protein>
<dbReference type="PROSITE" id="PS50106">
    <property type="entry name" value="PDZ"/>
    <property type="match status" value="1"/>
</dbReference>
<dbReference type="InterPro" id="IPR001478">
    <property type="entry name" value="PDZ"/>
</dbReference>
<organism evidence="3 4">
    <name type="scientific">Pelagomonas calceolata</name>
    <dbReference type="NCBI Taxonomy" id="35677"/>
    <lineage>
        <taxon>Eukaryota</taxon>
        <taxon>Sar</taxon>
        <taxon>Stramenopiles</taxon>
        <taxon>Ochrophyta</taxon>
        <taxon>Pelagophyceae</taxon>
        <taxon>Pelagomonadales</taxon>
        <taxon>Pelagomonadaceae</taxon>
        <taxon>Pelagomonas</taxon>
    </lineage>
</organism>
<dbReference type="InterPro" id="IPR036010">
    <property type="entry name" value="2Fe-2S_ferredoxin-like_sf"/>
</dbReference>
<dbReference type="SUPFAM" id="SSF54292">
    <property type="entry name" value="2Fe-2S ferredoxin-like"/>
    <property type="match status" value="1"/>
</dbReference>
<feature type="chain" id="PRO_5035321758" description="PDZ domain-containing protein" evidence="1">
    <location>
        <begin position="18"/>
        <end position="286"/>
    </location>
</feature>
<dbReference type="EMBL" id="CAKKNE010000001">
    <property type="protein sequence ID" value="CAH0365651.1"/>
    <property type="molecule type" value="Genomic_DNA"/>
</dbReference>